<dbReference type="KEGG" id="bacg:D2962_09675"/>
<keyword evidence="1" id="KW-1133">Transmembrane helix</keyword>
<name>A0A3G2R6X6_9FIRM</name>
<feature type="transmembrane region" description="Helical" evidence="1">
    <location>
        <begin position="63"/>
        <end position="85"/>
    </location>
</feature>
<organism evidence="2 3">
    <name type="scientific">Biomaibacter acetigenes</name>
    <dbReference type="NCBI Taxonomy" id="2316383"/>
    <lineage>
        <taxon>Bacteria</taxon>
        <taxon>Bacillati</taxon>
        <taxon>Bacillota</taxon>
        <taxon>Clostridia</taxon>
        <taxon>Thermosediminibacterales</taxon>
        <taxon>Tepidanaerobacteraceae</taxon>
        <taxon>Biomaibacter</taxon>
    </lineage>
</organism>
<accession>A0A3G2R6X6</accession>
<sequence>MIDKAISFFKKISDIPKAKPFETVNLRFFLVMSITAIILCMPNIANLIYYYAMDIKFTPLDSIYYFLPSVGEAFLCTSFCFWLRYQELSIKKTKFIKNQKL</sequence>
<protein>
    <submittedName>
        <fullName evidence="2">Uncharacterized protein</fullName>
    </submittedName>
</protein>
<feature type="transmembrane region" description="Helical" evidence="1">
    <location>
        <begin position="28"/>
        <end position="51"/>
    </location>
</feature>
<keyword evidence="3" id="KW-1185">Reference proteome</keyword>
<dbReference type="AlphaFoldDB" id="A0A3G2R6X6"/>
<reference evidence="2 3" key="1">
    <citation type="submission" date="2018-10" db="EMBL/GenBank/DDBJ databases">
        <authorList>
            <person name="Zhang X."/>
        </authorList>
    </citation>
    <scope>NUCLEOTIDE SEQUENCE [LARGE SCALE GENOMIC DNA]</scope>
    <source>
        <strain evidence="2 3">SK-G1</strain>
    </source>
</reference>
<gene>
    <name evidence="2" type="ORF">D2962_09675</name>
</gene>
<dbReference type="EMBL" id="CP033169">
    <property type="protein sequence ID" value="AYO30848.1"/>
    <property type="molecule type" value="Genomic_DNA"/>
</dbReference>
<evidence type="ECO:0000256" key="1">
    <source>
        <dbReference type="SAM" id="Phobius"/>
    </source>
</evidence>
<evidence type="ECO:0000313" key="2">
    <source>
        <dbReference type="EMBL" id="AYO30848.1"/>
    </source>
</evidence>
<proteinExistence type="predicted"/>
<dbReference type="Proteomes" id="UP000280960">
    <property type="component" value="Chromosome"/>
</dbReference>
<keyword evidence="1" id="KW-0812">Transmembrane</keyword>
<dbReference type="RefSeq" id="WP_122014866.1">
    <property type="nucleotide sequence ID" value="NZ_CP033169.1"/>
</dbReference>
<evidence type="ECO:0000313" key="3">
    <source>
        <dbReference type="Proteomes" id="UP000280960"/>
    </source>
</evidence>
<keyword evidence="1" id="KW-0472">Membrane</keyword>